<evidence type="ECO:0000313" key="1">
    <source>
        <dbReference type="EMBL" id="TPD57726.1"/>
    </source>
</evidence>
<dbReference type="AlphaFoldDB" id="A0A501PCN6"/>
<dbReference type="OrthoDB" id="9796786at2"/>
<dbReference type="InterPro" id="IPR010982">
    <property type="entry name" value="Lambda_DNA-bd_dom_sf"/>
</dbReference>
<sequence length="117" mass="13144">MADIKPIHSEEDYDAALARIDALMDAEYGTEEGDELELLTTLVIAYEEAQFPLDNPDPVTAIEFVMEQRGYQQKDFAALIGKSRASEILSRKRPLSMNQAKRLYRDWGVPPEALLAG</sequence>
<dbReference type="EMBL" id="VFIY01000018">
    <property type="protein sequence ID" value="TPD57726.1"/>
    <property type="molecule type" value="Genomic_DNA"/>
</dbReference>
<comment type="caution">
    <text evidence="1">The sequence shown here is derived from an EMBL/GenBank/DDBJ whole genome shotgun (WGS) entry which is preliminary data.</text>
</comment>
<gene>
    <name evidence="1" type="ORF">FIV46_16625</name>
</gene>
<evidence type="ECO:0008006" key="3">
    <source>
        <dbReference type="Google" id="ProtNLM"/>
    </source>
</evidence>
<reference evidence="2" key="1">
    <citation type="submission" date="2019-06" db="EMBL/GenBank/DDBJ databases">
        <title>The complete genome of Emcibacter congregatus ZYLT.</title>
        <authorList>
            <person name="Zhao Z."/>
        </authorList>
    </citation>
    <scope>NUCLEOTIDE SEQUENCE [LARGE SCALE GENOMIC DNA]</scope>
    <source>
        <strain evidence="2">MCCC 1A06723</strain>
    </source>
</reference>
<protein>
    <recommendedName>
        <fullName evidence="3">Transcriptional regulator</fullName>
    </recommendedName>
</protein>
<keyword evidence="2" id="KW-1185">Reference proteome</keyword>
<dbReference type="PANTHER" id="PTHR40455:SF1">
    <property type="entry name" value="ANTITOXIN HIGA"/>
    <property type="match status" value="1"/>
</dbReference>
<dbReference type="Proteomes" id="UP000319148">
    <property type="component" value="Unassembled WGS sequence"/>
</dbReference>
<dbReference type="SUPFAM" id="SSF47413">
    <property type="entry name" value="lambda repressor-like DNA-binding domains"/>
    <property type="match status" value="1"/>
</dbReference>
<dbReference type="PANTHER" id="PTHR40455">
    <property type="entry name" value="ANTITOXIN HIGA"/>
    <property type="match status" value="1"/>
</dbReference>
<name>A0A501PCN6_9PROT</name>
<evidence type="ECO:0000313" key="2">
    <source>
        <dbReference type="Proteomes" id="UP000319148"/>
    </source>
</evidence>
<dbReference type="GO" id="GO:0001046">
    <property type="term" value="F:core promoter sequence-specific DNA binding"/>
    <property type="evidence" value="ECO:0007669"/>
    <property type="project" value="TreeGrafter"/>
</dbReference>
<dbReference type="Gene3D" id="1.10.260.40">
    <property type="entry name" value="lambda repressor-like DNA-binding domains"/>
    <property type="match status" value="1"/>
</dbReference>
<accession>A0A501PCN6</accession>
<dbReference type="InterPro" id="IPR039060">
    <property type="entry name" value="Antitox_HigA"/>
</dbReference>
<dbReference type="RefSeq" id="WP_139942042.1">
    <property type="nucleotide sequence ID" value="NZ_JBHSYP010000005.1"/>
</dbReference>
<dbReference type="GO" id="GO:0006355">
    <property type="term" value="P:regulation of DNA-templated transcription"/>
    <property type="evidence" value="ECO:0007669"/>
    <property type="project" value="InterPro"/>
</dbReference>
<proteinExistence type="predicted"/>
<organism evidence="1 2">
    <name type="scientific">Emcibacter nanhaiensis</name>
    <dbReference type="NCBI Taxonomy" id="1505037"/>
    <lineage>
        <taxon>Bacteria</taxon>
        <taxon>Pseudomonadati</taxon>
        <taxon>Pseudomonadota</taxon>
        <taxon>Alphaproteobacteria</taxon>
        <taxon>Emcibacterales</taxon>
        <taxon>Emcibacteraceae</taxon>
        <taxon>Emcibacter</taxon>
    </lineage>
</organism>